<proteinExistence type="predicted"/>
<dbReference type="InterPro" id="IPR011009">
    <property type="entry name" value="Kinase-like_dom_sf"/>
</dbReference>
<organism evidence="2 3">
    <name type="scientific">Symbiodinium necroappetens</name>
    <dbReference type="NCBI Taxonomy" id="1628268"/>
    <lineage>
        <taxon>Eukaryota</taxon>
        <taxon>Sar</taxon>
        <taxon>Alveolata</taxon>
        <taxon>Dinophyceae</taxon>
        <taxon>Suessiales</taxon>
        <taxon>Symbiodiniaceae</taxon>
        <taxon>Symbiodinium</taxon>
    </lineage>
</organism>
<reference evidence="2" key="1">
    <citation type="submission" date="2021-02" db="EMBL/GenBank/DDBJ databases">
        <authorList>
            <person name="Dougan E. K."/>
            <person name="Rhodes N."/>
            <person name="Thang M."/>
            <person name="Chan C."/>
        </authorList>
    </citation>
    <scope>NUCLEOTIDE SEQUENCE</scope>
</reference>
<evidence type="ECO:0000313" key="2">
    <source>
        <dbReference type="EMBL" id="CAE7898916.1"/>
    </source>
</evidence>
<dbReference type="SUPFAM" id="SSF56112">
    <property type="entry name" value="Protein kinase-like (PK-like)"/>
    <property type="match status" value="1"/>
</dbReference>
<dbReference type="EMBL" id="CAJNJA010069803">
    <property type="protein sequence ID" value="CAE7898916.1"/>
    <property type="molecule type" value="Genomic_DNA"/>
</dbReference>
<gene>
    <name evidence="2" type="primary">ABC1K3</name>
    <name evidence="2" type="ORF">SNEC2469_LOCUS30196</name>
</gene>
<keyword evidence="3" id="KW-1185">Reference proteome</keyword>
<accession>A0A813BCF7</accession>
<evidence type="ECO:0000313" key="3">
    <source>
        <dbReference type="Proteomes" id="UP000601435"/>
    </source>
</evidence>
<dbReference type="InterPro" id="IPR051130">
    <property type="entry name" value="Mito_struct-func_regulator"/>
</dbReference>
<dbReference type="CDD" id="cd05121">
    <property type="entry name" value="ABC1_ADCK3-like"/>
    <property type="match status" value="1"/>
</dbReference>
<protein>
    <submittedName>
        <fullName evidence="2">ABC1K3 protein</fullName>
    </submittedName>
</protein>
<comment type="caution">
    <text evidence="2">The sequence shown here is derived from an EMBL/GenBank/DDBJ whole genome shotgun (WGS) entry which is preliminary data.</text>
</comment>
<dbReference type="Proteomes" id="UP000601435">
    <property type="component" value="Unassembled WGS sequence"/>
</dbReference>
<name>A0A813BCF7_9DINO</name>
<dbReference type="PANTHER" id="PTHR43173:SF19">
    <property type="entry name" value="AARF DOMAIN-CONTAINING PROTEIN KINASE 1"/>
    <property type="match status" value="1"/>
</dbReference>
<dbReference type="Pfam" id="PF03109">
    <property type="entry name" value="ABC1"/>
    <property type="match status" value="1"/>
</dbReference>
<dbReference type="InterPro" id="IPR004147">
    <property type="entry name" value="ABC1_dom"/>
</dbReference>
<dbReference type="AlphaFoldDB" id="A0A813BCF7"/>
<evidence type="ECO:0000259" key="1">
    <source>
        <dbReference type="Pfam" id="PF03109"/>
    </source>
</evidence>
<feature type="domain" description="ABC1 atypical kinase-like" evidence="1">
    <location>
        <begin position="140"/>
        <end position="347"/>
    </location>
</feature>
<dbReference type="PANTHER" id="PTHR43173">
    <property type="entry name" value="ABC1 FAMILY PROTEIN"/>
    <property type="match status" value="1"/>
</dbReference>
<dbReference type="OrthoDB" id="408712at2759"/>
<sequence>MSAIGPEWLQQEVLYKEIEDRRQKANEIVDFCTWIYFRDSISDSFALFRGMKSWMPDSWVQAVRDRQTLYLSWKERHYMIAQTLFDAALKMGGLPLKALQMVSLRADLPEGYREVFRAAQESTDFRSPADHVEGILKSLQPHLTKVSPEPIKSASIAQVHAGLWVGRPCVLKIQHPHIKAVYKADLQIMVELADKVNAAEEGVGASVMLRAVAAKLEPMIDEETDFMKEAENQRRAKANFVENHSIIVAEVFRSDQMFLLMEKLEGITGAEAEAKWAVGDAVDVFGPAQRTVLYEAYAEMLFKHRFVQADAHPGNFLALPSGQVGLLDFGQTTEISPETRDRFLSFAKNAPRQPMGPDDHGSLMSLKTWLSGVGVEVENGLQAKRFAEIFFYGGDGTIFADAKSIDSGTVAVLIVIMYLSRFENTAWRGRVSRGLEGPCPRPSEVLDAWRRTAELI</sequence>